<evidence type="ECO:0000256" key="5">
    <source>
        <dbReference type="ARBA" id="ARBA00023136"/>
    </source>
</evidence>
<keyword evidence="2 6" id="KW-1003">Cell membrane</keyword>
<dbReference type="GO" id="GO:0005886">
    <property type="term" value="C:plasma membrane"/>
    <property type="evidence" value="ECO:0007669"/>
    <property type="project" value="UniProtKB-SubCell"/>
</dbReference>
<evidence type="ECO:0000256" key="6">
    <source>
        <dbReference type="RuleBase" id="RU366058"/>
    </source>
</evidence>
<comment type="subcellular location">
    <subcellularLocation>
        <location evidence="1 6">Cell membrane</location>
        <topology evidence="1 6">Multi-pass membrane protein</topology>
    </subcellularLocation>
</comment>
<dbReference type="InterPro" id="IPR032816">
    <property type="entry name" value="VTT_dom"/>
</dbReference>
<dbReference type="Proteomes" id="UP000031972">
    <property type="component" value="Unassembled WGS sequence"/>
</dbReference>
<feature type="transmembrane region" description="Helical" evidence="6">
    <location>
        <begin position="188"/>
        <end position="206"/>
    </location>
</feature>
<sequence>MKAKVKQFIPLVLFAAGLGLLLWFSSQYINAGPQEIQVWIESFGIWAPLLFILIYTIRPLILFPASVISLAGGLAFGALEGFLYILIGATSSAAVAFWVARTFEKSFVKGKQEGKVAEIMKLMEKRGFFYVLVLRFIPMLNFDLISYAAGLANVRFRSFILATIIGIIPGTFGYAFIGSSFAQGNTRLIVITVLTGLALLIIPFLYRKKVASWLGIEKTTDT</sequence>
<dbReference type="OrthoDB" id="9812980at2"/>
<name>A0A0C2VXP8_9BACL</name>
<evidence type="ECO:0000259" key="7">
    <source>
        <dbReference type="Pfam" id="PF09335"/>
    </source>
</evidence>
<comment type="caution">
    <text evidence="8">The sequence shown here is derived from an EMBL/GenBank/DDBJ whole genome shotgun (WGS) entry which is preliminary data.</text>
</comment>
<feature type="transmembrane region" description="Helical" evidence="6">
    <location>
        <begin position="156"/>
        <end position="176"/>
    </location>
</feature>
<keyword evidence="4 6" id="KW-1133">Transmembrane helix</keyword>
<organism evidence="8 9">
    <name type="scientific">Jeotgalibacillus campisalis</name>
    <dbReference type="NCBI Taxonomy" id="220754"/>
    <lineage>
        <taxon>Bacteria</taxon>
        <taxon>Bacillati</taxon>
        <taxon>Bacillota</taxon>
        <taxon>Bacilli</taxon>
        <taxon>Bacillales</taxon>
        <taxon>Caryophanaceae</taxon>
        <taxon>Jeotgalibacillus</taxon>
    </lineage>
</organism>
<evidence type="ECO:0000256" key="2">
    <source>
        <dbReference type="ARBA" id="ARBA00022475"/>
    </source>
</evidence>
<comment type="similarity">
    <text evidence="6">Belongs to the TVP38/TMEM64 family.</text>
</comment>
<dbReference type="EMBL" id="JXRR01000011">
    <property type="protein sequence ID" value="KIL48748.1"/>
    <property type="molecule type" value="Genomic_DNA"/>
</dbReference>
<evidence type="ECO:0000256" key="1">
    <source>
        <dbReference type="ARBA" id="ARBA00004651"/>
    </source>
</evidence>
<feature type="transmembrane region" description="Helical" evidence="6">
    <location>
        <begin position="82"/>
        <end position="100"/>
    </location>
</feature>
<keyword evidence="5 6" id="KW-0472">Membrane</keyword>
<keyword evidence="3 6" id="KW-0812">Transmembrane</keyword>
<dbReference type="InterPro" id="IPR015414">
    <property type="entry name" value="TMEM64"/>
</dbReference>
<dbReference type="PATRIC" id="fig|220754.4.peg.1358"/>
<evidence type="ECO:0000313" key="8">
    <source>
        <dbReference type="EMBL" id="KIL48748.1"/>
    </source>
</evidence>
<proteinExistence type="inferred from homology"/>
<dbReference type="AlphaFoldDB" id="A0A0C2VXP8"/>
<feature type="transmembrane region" description="Helical" evidence="6">
    <location>
        <begin position="36"/>
        <end position="55"/>
    </location>
</feature>
<keyword evidence="9" id="KW-1185">Reference proteome</keyword>
<evidence type="ECO:0000256" key="4">
    <source>
        <dbReference type="ARBA" id="ARBA00022989"/>
    </source>
</evidence>
<reference evidence="8 9" key="1">
    <citation type="submission" date="2015-01" db="EMBL/GenBank/DDBJ databases">
        <title>Jeotgalibacillus campisalis genome sequencing.</title>
        <authorList>
            <person name="Goh K.M."/>
            <person name="Chan K.-G."/>
            <person name="Yaakop A.S."/>
            <person name="Ee R."/>
            <person name="Gan H.M."/>
            <person name="Chan C.S."/>
        </authorList>
    </citation>
    <scope>NUCLEOTIDE SEQUENCE [LARGE SCALE GENOMIC DNA]</scope>
    <source>
        <strain evidence="8 9">SF-57</strain>
    </source>
</reference>
<gene>
    <name evidence="8" type="ORF">KR50_13330</name>
</gene>
<accession>A0A0C2VXP8</accession>
<feature type="transmembrane region" description="Helical" evidence="6">
    <location>
        <begin position="60"/>
        <end position="76"/>
    </location>
</feature>
<feature type="transmembrane region" description="Helical" evidence="6">
    <location>
        <begin position="128"/>
        <end position="150"/>
    </location>
</feature>
<dbReference type="Pfam" id="PF09335">
    <property type="entry name" value="VTT_dom"/>
    <property type="match status" value="1"/>
</dbReference>
<dbReference type="PANTHER" id="PTHR12677">
    <property type="entry name" value="GOLGI APPARATUS MEMBRANE PROTEIN TVP38-RELATED"/>
    <property type="match status" value="1"/>
</dbReference>
<dbReference type="RefSeq" id="WP_052476837.1">
    <property type="nucleotide sequence ID" value="NZ_JXRR01000011.1"/>
</dbReference>
<evidence type="ECO:0000313" key="9">
    <source>
        <dbReference type="Proteomes" id="UP000031972"/>
    </source>
</evidence>
<feature type="domain" description="VTT" evidence="7">
    <location>
        <begin position="63"/>
        <end position="179"/>
    </location>
</feature>
<protein>
    <recommendedName>
        <fullName evidence="6">TVP38/TMEM64 family membrane protein</fullName>
    </recommendedName>
</protein>
<dbReference type="PANTHER" id="PTHR12677:SF59">
    <property type="entry name" value="GOLGI APPARATUS MEMBRANE PROTEIN TVP38-RELATED"/>
    <property type="match status" value="1"/>
</dbReference>
<evidence type="ECO:0000256" key="3">
    <source>
        <dbReference type="ARBA" id="ARBA00022692"/>
    </source>
</evidence>